<keyword evidence="4" id="KW-0963">Cytoplasm</keyword>
<evidence type="ECO:0000313" key="11">
    <source>
        <dbReference type="Proteomes" id="UP001164746"/>
    </source>
</evidence>
<feature type="region of interest" description="Disordered" evidence="8">
    <location>
        <begin position="417"/>
        <end position="438"/>
    </location>
</feature>
<dbReference type="Proteomes" id="UP001164746">
    <property type="component" value="Chromosome 4"/>
</dbReference>
<organism evidence="10 11">
    <name type="scientific">Mya arenaria</name>
    <name type="common">Soft-shell clam</name>
    <dbReference type="NCBI Taxonomy" id="6604"/>
    <lineage>
        <taxon>Eukaryota</taxon>
        <taxon>Metazoa</taxon>
        <taxon>Spiralia</taxon>
        <taxon>Lophotrochozoa</taxon>
        <taxon>Mollusca</taxon>
        <taxon>Bivalvia</taxon>
        <taxon>Autobranchia</taxon>
        <taxon>Heteroconchia</taxon>
        <taxon>Euheterodonta</taxon>
        <taxon>Imparidentia</taxon>
        <taxon>Neoheterodontei</taxon>
        <taxon>Myida</taxon>
        <taxon>Myoidea</taxon>
        <taxon>Myidae</taxon>
        <taxon>Mya</taxon>
    </lineage>
</organism>
<keyword evidence="5 7" id="KW-0175">Coiled coil</keyword>
<proteinExistence type="inferred from homology"/>
<name>A0ABY7DY11_MYAAR</name>
<evidence type="ECO:0000259" key="9">
    <source>
        <dbReference type="Pfam" id="PF13868"/>
    </source>
</evidence>
<evidence type="ECO:0000256" key="6">
    <source>
        <dbReference type="ARBA" id="ARBA00023212"/>
    </source>
</evidence>
<evidence type="ECO:0000256" key="7">
    <source>
        <dbReference type="SAM" id="Coils"/>
    </source>
</evidence>
<evidence type="ECO:0000256" key="1">
    <source>
        <dbReference type="ARBA" id="ARBA00004300"/>
    </source>
</evidence>
<feature type="coiled-coil region" evidence="7">
    <location>
        <begin position="78"/>
        <end position="134"/>
    </location>
</feature>
<feature type="region of interest" description="Disordered" evidence="8">
    <location>
        <begin position="197"/>
        <end position="216"/>
    </location>
</feature>
<accession>A0ABY7DY11</accession>
<keyword evidence="11" id="KW-1185">Reference proteome</keyword>
<keyword evidence="6" id="KW-0206">Cytoskeleton</keyword>
<gene>
    <name evidence="10" type="ORF">MAR_009190</name>
</gene>
<comment type="similarity">
    <text evidence="2">Belongs to the TCHP family.</text>
</comment>
<dbReference type="PANTHER" id="PTHR31183">
    <property type="entry name" value="TRICHOPLEIN KERATIN FILAMENT-BINDING PROTEIN FAMILY MEMBER"/>
    <property type="match status" value="1"/>
</dbReference>
<evidence type="ECO:0000256" key="8">
    <source>
        <dbReference type="SAM" id="MobiDB-lite"/>
    </source>
</evidence>
<comment type="subcellular location">
    <subcellularLocation>
        <location evidence="1">Cytoplasm</location>
        <location evidence="1">Cytoskeleton</location>
        <location evidence="1">Microtubule organizing center</location>
        <location evidence="1">Centrosome</location>
    </subcellularLocation>
</comment>
<feature type="region of interest" description="Disordered" evidence="8">
    <location>
        <begin position="311"/>
        <end position="341"/>
    </location>
</feature>
<evidence type="ECO:0000256" key="3">
    <source>
        <dbReference type="ARBA" id="ARBA00017328"/>
    </source>
</evidence>
<evidence type="ECO:0000256" key="2">
    <source>
        <dbReference type="ARBA" id="ARBA00010777"/>
    </source>
</evidence>
<dbReference type="Pfam" id="PF13868">
    <property type="entry name" value="TPH"/>
    <property type="match status" value="1"/>
</dbReference>
<protein>
    <recommendedName>
        <fullName evidence="3">Trichoplein keratin filament-binding protein</fullName>
    </recommendedName>
</protein>
<feature type="compositionally biased region" description="Basic and acidic residues" evidence="8">
    <location>
        <begin position="317"/>
        <end position="341"/>
    </location>
</feature>
<feature type="domain" description="Trichohyalin-plectin-homology" evidence="9">
    <location>
        <begin position="144"/>
        <end position="324"/>
    </location>
</feature>
<evidence type="ECO:0000256" key="4">
    <source>
        <dbReference type="ARBA" id="ARBA00022490"/>
    </source>
</evidence>
<evidence type="ECO:0000313" key="10">
    <source>
        <dbReference type="EMBL" id="WAR02632.1"/>
    </source>
</evidence>
<sequence length="461" mass="56367">MALPTIPQYWTTRKNVYEQNIVRRRNNDTDFRQKWSNTSNYFLKNDIEMTKQRAWESEDSKNDSFAAYRKGKDDEQKKRKLEKRRIKLAQMLKEERDQYEAELKGYSKDNYTRIDEMKDRVDTLRSAREEKRKNVAQEKLYEHWRQNNPDMRKIESEQLKDYVVDQWQGQVVEKHERLDSARKEREALEAEMEEERQAAMARDRQRMEEKVEEERRFKETLKQQMLELRARDAEAEMLRKEEEELARQQWELEDLEDQRRKMEEVRKNQDFGRVLLKQHIAQMRRHSKQVQEELELDRQILAALVEKEEELQQAQTARREKAQADASDEAARMWQKREAEWEKERRARERLMREVMEARSDQIDDRMEQVRQRKAESIEHREQLLRELEIANQLTKRDVQKQEAEKEQLKLDLREQAVEEDVRDAESRALAEQQAEEQEYMDFLQQETQRLKLRGFTPRVD</sequence>
<dbReference type="InterPro" id="IPR043596">
    <property type="entry name" value="CFAP53/TCHP"/>
</dbReference>
<evidence type="ECO:0000256" key="5">
    <source>
        <dbReference type="ARBA" id="ARBA00023054"/>
    </source>
</evidence>
<dbReference type="InterPro" id="IPR043597">
    <property type="entry name" value="TPH_dom"/>
</dbReference>
<dbReference type="PANTHER" id="PTHR31183:SF2">
    <property type="entry name" value="TRICHOPLEIN KERATIN FILAMENT-BINDING PROTEIN"/>
    <property type="match status" value="1"/>
</dbReference>
<reference evidence="10" key="1">
    <citation type="submission" date="2022-11" db="EMBL/GenBank/DDBJ databases">
        <title>Centuries of genome instability and evolution in soft-shell clam transmissible cancer (bioRxiv).</title>
        <authorList>
            <person name="Hart S.F.M."/>
            <person name="Yonemitsu M.A."/>
            <person name="Giersch R.M."/>
            <person name="Beal B.F."/>
            <person name="Arriagada G."/>
            <person name="Davis B.W."/>
            <person name="Ostrander E.A."/>
            <person name="Goff S.P."/>
            <person name="Metzger M.J."/>
        </authorList>
    </citation>
    <scope>NUCLEOTIDE SEQUENCE</scope>
    <source>
        <strain evidence="10">MELC-2E11</strain>
        <tissue evidence="10">Siphon/mantle</tissue>
    </source>
</reference>
<dbReference type="EMBL" id="CP111015">
    <property type="protein sequence ID" value="WAR02632.1"/>
    <property type="molecule type" value="Genomic_DNA"/>
</dbReference>